<dbReference type="PROSITE" id="PS50005">
    <property type="entry name" value="TPR"/>
    <property type="match status" value="4"/>
</dbReference>
<dbReference type="PANTHER" id="PTHR45153:SF1">
    <property type="entry name" value="TETRATRICOPEPTIDE REPEAT PROTEIN 16"/>
    <property type="match status" value="1"/>
</dbReference>
<reference evidence="4" key="1">
    <citation type="submission" date="2024-04" db="EMBL/GenBank/DDBJ databases">
        <title>Salinicola lusitanus LLJ914,a marine bacterium isolated from the Okinawa Trough.</title>
        <authorList>
            <person name="Li J."/>
        </authorList>
    </citation>
    <scope>NUCLEOTIDE SEQUENCE [LARGE SCALE GENOMIC DNA]</scope>
</reference>
<keyword evidence="1" id="KW-0802">TPR repeat</keyword>
<evidence type="ECO:0000256" key="2">
    <source>
        <dbReference type="SAM" id="MobiDB-lite"/>
    </source>
</evidence>
<feature type="repeat" description="TPR" evidence="1">
    <location>
        <begin position="68"/>
        <end position="101"/>
    </location>
</feature>
<proteinExistence type="predicted"/>
<dbReference type="Pfam" id="PF13432">
    <property type="entry name" value="TPR_16"/>
    <property type="match status" value="1"/>
</dbReference>
<dbReference type="Gene3D" id="1.25.40.10">
    <property type="entry name" value="Tetratricopeptide repeat domain"/>
    <property type="match status" value="5"/>
</dbReference>
<feature type="repeat" description="TPR" evidence="1">
    <location>
        <begin position="416"/>
        <end position="449"/>
    </location>
</feature>
<sequence>MEETEEGTEQTSPEEVSPSAVSKKLQEARREETLTRLFGSSKVFLTFGETSSEPRPDLQASVLIQTKAQEHCRKGKEAVEKCEYARAVTCFSKAINLQPHQADLYVLQAEAYLQLCDFQSAALSYTRACVLQPDVHTHRLAFVYYLQGQCLFDRCLFQDALESFGKASELRPGFRAYDARRVACLSALGHFSDCLNFVTEWMQQDGPTADLYVLRARLHKQLNKTPQCFQDVKCALELNPSCPEGGALLQQLKETAERARKAAVDRALCGDLHQALKLTDVALENLPQEPQLYVFRGTLYRRLKEFSAATQDLMQAVELSEREGGEEPNAVVNEARVQMVLVYNDFSLDCFSRGLYDEATELLNKAIEEEKNQPGLYINRGDCFFKQKIWVYALADYEQAEELLGPNDPTIQQRLSVLHKAVGNVCFSEGRFKDAVSSFSQALKYDPTLGEVYEARSKAHRKLGSVEQAKEDFIRTLILQPHNTELPAMLMSLFPGFSLSNVLSTATAQSVREQLEQEIQAHSNGSSSSSQRLRSVSSQQLRSVSSQQLRSVSSHQLRSVSSQQLRSVSSQQLRSVSSHQLRSVSSQQLMSVFSQQLSEKPQTQGSSVWSDEEKQLLSVNPPHH</sequence>
<accession>A0AAW0PVW0</accession>
<name>A0AAW0PVW0_9GOBI</name>
<keyword evidence="4" id="KW-1185">Reference proteome</keyword>
<dbReference type="InterPro" id="IPR011990">
    <property type="entry name" value="TPR-like_helical_dom_sf"/>
</dbReference>
<feature type="compositionally biased region" description="Polar residues" evidence="2">
    <location>
        <begin position="594"/>
        <end position="609"/>
    </location>
</feature>
<comment type="caution">
    <text evidence="3">The sequence shown here is derived from an EMBL/GenBank/DDBJ whole genome shotgun (WGS) entry which is preliminary data.</text>
</comment>
<dbReference type="PANTHER" id="PTHR45153">
    <property type="entry name" value="TETRATRICOPEPTIDE REPEAT PROTEIN 16"/>
    <property type="match status" value="1"/>
</dbReference>
<organism evidence="3 4">
    <name type="scientific">Mugilogobius chulae</name>
    <name type="common">yellowstripe goby</name>
    <dbReference type="NCBI Taxonomy" id="88201"/>
    <lineage>
        <taxon>Eukaryota</taxon>
        <taxon>Metazoa</taxon>
        <taxon>Chordata</taxon>
        <taxon>Craniata</taxon>
        <taxon>Vertebrata</taxon>
        <taxon>Euteleostomi</taxon>
        <taxon>Actinopterygii</taxon>
        <taxon>Neopterygii</taxon>
        <taxon>Teleostei</taxon>
        <taxon>Neoteleostei</taxon>
        <taxon>Acanthomorphata</taxon>
        <taxon>Gobiaria</taxon>
        <taxon>Gobiiformes</taxon>
        <taxon>Gobioidei</taxon>
        <taxon>Gobiidae</taxon>
        <taxon>Gobionellinae</taxon>
        <taxon>Mugilogobius</taxon>
    </lineage>
</organism>
<dbReference type="InterPro" id="IPR019734">
    <property type="entry name" value="TPR_rpt"/>
</dbReference>
<evidence type="ECO:0000256" key="1">
    <source>
        <dbReference type="PROSITE-ProRule" id="PRU00339"/>
    </source>
</evidence>
<evidence type="ECO:0008006" key="5">
    <source>
        <dbReference type="Google" id="ProtNLM"/>
    </source>
</evidence>
<evidence type="ECO:0000313" key="4">
    <source>
        <dbReference type="Proteomes" id="UP001460270"/>
    </source>
</evidence>
<dbReference type="Pfam" id="PF13181">
    <property type="entry name" value="TPR_8"/>
    <property type="match status" value="1"/>
</dbReference>
<feature type="region of interest" description="Disordered" evidence="2">
    <location>
        <begin position="594"/>
        <end position="624"/>
    </location>
</feature>
<feature type="repeat" description="TPR" evidence="1">
    <location>
        <begin position="290"/>
        <end position="323"/>
    </location>
</feature>
<dbReference type="AlphaFoldDB" id="A0AAW0PVW0"/>
<feature type="region of interest" description="Disordered" evidence="2">
    <location>
        <begin position="517"/>
        <end position="537"/>
    </location>
</feature>
<feature type="repeat" description="TPR" evidence="1">
    <location>
        <begin position="450"/>
        <end position="483"/>
    </location>
</feature>
<dbReference type="EMBL" id="JBBPFD010000003">
    <property type="protein sequence ID" value="KAK7934035.1"/>
    <property type="molecule type" value="Genomic_DNA"/>
</dbReference>
<gene>
    <name evidence="3" type="ORF">WMY93_004931</name>
</gene>
<dbReference type="SMART" id="SM00028">
    <property type="entry name" value="TPR"/>
    <property type="match status" value="9"/>
</dbReference>
<dbReference type="SUPFAM" id="SSF48452">
    <property type="entry name" value="TPR-like"/>
    <property type="match status" value="2"/>
</dbReference>
<dbReference type="Proteomes" id="UP001460270">
    <property type="component" value="Unassembled WGS sequence"/>
</dbReference>
<feature type="region of interest" description="Disordered" evidence="2">
    <location>
        <begin position="1"/>
        <end position="27"/>
    </location>
</feature>
<feature type="compositionally biased region" description="Low complexity" evidence="2">
    <location>
        <begin position="526"/>
        <end position="537"/>
    </location>
</feature>
<protein>
    <recommendedName>
        <fullName evidence="5">Tetratricopeptide repeat domain 16</fullName>
    </recommendedName>
</protein>
<evidence type="ECO:0000313" key="3">
    <source>
        <dbReference type="EMBL" id="KAK7934035.1"/>
    </source>
</evidence>